<organism evidence="2">
    <name type="scientific">Solanum chacoense</name>
    <name type="common">Chaco potato</name>
    <dbReference type="NCBI Taxonomy" id="4108"/>
    <lineage>
        <taxon>Eukaryota</taxon>
        <taxon>Viridiplantae</taxon>
        <taxon>Streptophyta</taxon>
        <taxon>Embryophyta</taxon>
        <taxon>Tracheophyta</taxon>
        <taxon>Spermatophyta</taxon>
        <taxon>Magnoliopsida</taxon>
        <taxon>eudicotyledons</taxon>
        <taxon>Gunneridae</taxon>
        <taxon>Pentapetalae</taxon>
        <taxon>asterids</taxon>
        <taxon>lamiids</taxon>
        <taxon>Solanales</taxon>
        <taxon>Solanaceae</taxon>
        <taxon>Solanoideae</taxon>
        <taxon>Solaneae</taxon>
        <taxon>Solanum</taxon>
    </lineage>
</organism>
<keyword evidence="1" id="KW-0472">Membrane</keyword>
<evidence type="ECO:0000313" key="2">
    <source>
        <dbReference type="EMBL" id="JAP23244.1"/>
    </source>
</evidence>
<keyword evidence="1" id="KW-1133">Transmembrane helix</keyword>
<dbReference type="EMBL" id="GEDG01015683">
    <property type="protein sequence ID" value="JAP23244.1"/>
    <property type="molecule type" value="Transcribed_RNA"/>
</dbReference>
<feature type="transmembrane region" description="Helical" evidence="1">
    <location>
        <begin position="63"/>
        <end position="87"/>
    </location>
</feature>
<protein>
    <submittedName>
        <fullName evidence="2">Putative ovule protein</fullName>
    </submittedName>
</protein>
<proteinExistence type="predicted"/>
<name>A0A0V0HS49_SOLCH</name>
<accession>A0A0V0HS49</accession>
<dbReference type="AlphaFoldDB" id="A0A0V0HS49"/>
<evidence type="ECO:0000256" key="1">
    <source>
        <dbReference type="SAM" id="Phobius"/>
    </source>
</evidence>
<sequence length="122" mass="14331">MFLPEIPHVVVIITIIMMKNMSNLIVLWKWTKVDIATKMEKMHELSLERDNIEADRELKLDGFIFKLIIIDQRLLTFLVLIIIAIYASSGKYCVIETIKLKHMVHLSCMYIPILQVKIDKFN</sequence>
<keyword evidence="1" id="KW-0812">Transmembrane</keyword>
<feature type="transmembrane region" description="Helical" evidence="1">
    <location>
        <begin position="6"/>
        <end position="28"/>
    </location>
</feature>
<reference evidence="2" key="1">
    <citation type="submission" date="2015-12" db="EMBL/GenBank/DDBJ databases">
        <title>Gene expression during late stages of embryo sac development: a critical building block for successful pollen-pistil interactions.</title>
        <authorList>
            <person name="Liu Y."/>
            <person name="Joly V."/>
            <person name="Sabar M."/>
            <person name="Matton D.P."/>
        </authorList>
    </citation>
    <scope>NUCLEOTIDE SEQUENCE</scope>
</reference>